<dbReference type="AlphaFoldDB" id="A0A9P1FZ10"/>
<protein>
    <submittedName>
        <fullName evidence="5">RING-type domain-containing protein</fullName>
    </submittedName>
</protein>
<dbReference type="GO" id="GO:0006511">
    <property type="term" value="P:ubiquitin-dependent protein catabolic process"/>
    <property type="evidence" value="ECO:0007669"/>
    <property type="project" value="TreeGrafter"/>
</dbReference>
<dbReference type="SUPFAM" id="SSF57850">
    <property type="entry name" value="RING/U-box"/>
    <property type="match status" value="1"/>
</dbReference>
<keyword evidence="1" id="KW-0863">Zinc-finger</keyword>
<dbReference type="GO" id="GO:0008270">
    <property type="term" value="F:zinc ion binding"/>
    <property type="evidence" value="ECO:0007669"/>
    <property type="project" value="UniProtKB-KW"/>
</dbReference>
<reference evidence="4" key="1">
    <citation type="submission" date="2022-10" db="EMBL/GenBank/DDBJ databases">
        <authorList>
            <person name="Chen Y."/>
            <person name="Dougan E. K."/>
            <person name="Chan C."/>
            <person name="Rhodes N."/>
            <person name="Thang M."/>
        </authorList>
    </citation>
    <scope>NUCLEOTIDE SEQUENCE</scope>
</reference>
<evidence type="ECO:0000313" key="5">
    <source>
        <dbReference type="EMBL" id="CAL4780693.1"/>
    </source>
</evidence>
<gene>
    <name evidence="4" type="ORF">C1SCF055_LOCUS20139</name>
</gene>
<dbReference type="InterPro" id="IPR001841">
    <property type="entry name" value="Znf_RING"/>
</dbReference>
<feature type="region of interest" description="Disordered" evidence="2">
    <location>
        <begin position="1"/>
        <end position="20"/>
    </location>
</feature>
<dbReference type="Pfam" id="PF13920">
    <property type="entry name" value="zf-C3HC4_3"/>
    <property type="match status" value="1"/>
</dbReference>
<sequence>MVPRGPQPRKKEKSRVTRAKDTRRYLEMLADQFPQNTQFKIICRKCPESCKLNKPVNEKLSAQEFLTAWAGHFEALDVRTATQQVRFMHWENAKLEQTAEDLRKRLQEEERDGVVRQQEANQMLETAKVMEQNSKQVISEQLAVNESLLHETARLKRELNEAVNMAEASAQCVICRDAKPSKAFVPCGHVCVCSSCWDEFTRSSGSKCPKCRREIQFSFSVWI</sequence>
<comment type="caution">
    <text evidence="4">The sequence shown here is derived from an EMBL/GenBank/DDBJ whole genome shotgun (WGS) entry which is preliminary data.</text>
</comment>
<dbReference type="EMBL" id="CAMXCT030001824">
    <property type="protein sequence ID" value="CAL4780693.1"/>
    <property type="molecule type" value="Genomic_DNA"/>
</dbReference>
<evidence type="ECO:0000313" key="6">
    <source>
        <dbReference type="Proteomes" id="UP001152797"/>
    </source>
</evidence>
<keyword evidence="1" id="KW-0479">Metal-binding</keyword>
<dbReference type="EMBL" id="CAMXCT010001824">
    <property type="protein sequence ID" value="CAI3993381.1"/>
    <property type="molecule type" value="Genomic_DNA"/>
</dbReference>
<evidence type="ECO:0000313" key="4">
    <source>
        <dbReference type="EMBL" id="CAI3993381.1"/>
    </source>
</evidence>
<name>A0A9P1FZ10_9DINO</name>
<evidence type="ECO:0000256" key="1">
    <source>
        <dbReference type="PROSITE-ProRule" id="PRU00175"/>
    </source>
</evidence>
<dbReference type="EMBL" id="CAMXCT020001824">
    <property type="protein sequence ID" value="CAL1146756.1"/>
    <property type="molecule type" value="Genomic_DNA"/>
</dbReference>
<dbReference type="GO" id="GO:0061630">
    <property type="term" value="F:ubiquitin protein ligase activity"/>
    <property type="evidence" value="ECO:0007669"/>
    <property type="project" value="TreeGrafter"/>
</dbReference>
<dbReference type="PANTHER" id="PTHR22696:SF1">
    <property type="entry name" value="E3 UBIQUITIN-PROTEIN LIGASE RNF26"/>
    <property type="match status" value="1"/>
</dbReference>
<evidence type="ECO:0000259" key="3">
    <source>
        <dbReference type="PROSITE" id="PS50089"/>
    </source>
</evidence>
<keyword evidence="1" id="KW-0862">Zinc</keyword>
<dbReference type="Gene3D" id="3.30.40.10">
    <property type="entry name" value="Zinc/RING finger domain, C3HC4 (zinc finger)"/>
    <property type="match status" value="1"/>
</dbReference>
<dbReference type="OrthoDB" id="66726at2759"/>
<reference evidence="5 6" key="2">
    <citation type="submission" date="2024-05" db="EMBL/GenBank/DDBJ databases">
        <authorList>
            <person name="Chen Y."/>
            <person name="Shah S."/>
            <person name="Dougan E. K."/>
            <person name="Thang M."/>
            <person name="Chan C."/>
        </authorList>
    </citation>
    <scope>NUCLEOTIDE SEQUENCE [LARGE SCALE GENOMIC DNA]</scope>
</reference>
<keyword evidence="6" id="KW-1185">Reference proteome</keyword>
<organism evidence="4">
    <name type="scientific">Cladocopium goreaui</name>
    <dbReference type="NCBI Taxonomy" id="2562237"/>
    <lineage>
        <taxon>Eukaryota</taxon>
        <taxon>Sar</taxon>
        <taxon>Alveolata</taxon>
        <taxon>Dinophyceae</taxon>
        <taxon>Suessiales</taxon>
        <taxon>Symbiodiniaceae</taxon>
        <taxon>Cladocopium</taxon>
    </lineage>
</organism>
<proteinExistence type="predicted"/>
<dbReference type="PANTHER" id="PTHR22696">
    <property type="entry name" value="E3 UBIQUITIN-PROTEIN LIGASE RNF26"/>
    <property type="match status" value="1"/>
</dbReference>
<feature type="domain" description="RING-type" evidence="3">
    <location>
        <begin position="172"/>
        <end position="212"/>
    </location>
</feature>
<dbReference type="Proteomes" id="UP001152797">
    <property type="component" value="Unassembled WGS sequence"/>
</dbReference>
<dbReference type="InterPro" id="IPR013083">
    <property type="entry name" value="Znf_RING/FYVE/PHD"/>
</dbReference>
<evidence type="ECO:0000256" key="2">
    <source>
        <dbReference type="SAM" id="MobiDB-lite"/>
    </source>
</evidence>
<dbReference type="GO" id="GO:0016567">
    <property type="term" value="P:protein ubiquitination"/>
    <property type="evidence" value="ECO:0007669"/>
    <property type="project" value="TreeGrafter"/>
</dbReference>
<dbReference type="PROSITE" id="PS50089">
    <property type="entry name" value="ZF_RING_2"/>
    <property type="match status" value="1"/>
</dbReference>
<accession>A0A9P1FZ10</accession>